<evidence type="ECO:0000313" key="7">
    <source>
        <dbReference type="EMBL" id="MBJ7598202.1"/>
    </source>
</evidence>
<sequence length="345" mass="34690">MAKETDRQVSGAERRGAAAAARVVPSGQALHSRILARGIQVLGIGTFYLVILIFFSVSAPNFAQYSNTINILSNVSVIGIIAIGQAICIISGGFDLSVSGTVPLGAVAYAAMVNRPMSVIEATLVVLAVGGAVGLANGLIITKLGINPLITTLGTLSIGAGLAFTFTNGITTPLKDLSTGIWGNTAFAGITYDIVALLALSLVSFLVLRYTVFGRAVYAIGGNREAARLAGIRVDLISTVVYVISGALGAFAGEIVTSQLLAGSATVGGSAALSSIAAVILGGAALTGGEGGIVGTLLGVLVLGTIADGMALMHVATFYQQVATGGVLLLAVGFGRLRQLLGGRS</sequence>
<feature type="transmembrane region" description="Helical" evidence="6">
    <location>
        <begin position="265"/>
        <end position="286"/>
    </location>
</feature>
<keyword evidence="4 6" id="KW-1133">Transmembrane helix</keyword>
<feature type="transmembrane region" description="Helical" evidence="6">
    <location>
        <begin position="149"/>
        <end position="170"/>
    </location>
</feature>
<comment type="caution">
    <text evidence="7">The sequence shown here is derived from an EMBL/GenBank/DDBJ whole genome shotgun (WGS) entry which is preliminary data.</text>
</comment>
<dbReference type="PANTHER" id="PTHR32196">
    <property type="entry name" value="ABC TRANSPORTER PERMEASE PROTEIN YPHD-RELATED-RELATED"/>
    <property type="match status" value="1"/>
</dbReference>
<feature type="transmembrane region" description="Helical" evidence="6">
    <location>
        <begin position="234"/>
        <end position="253"/>
    </location>
</feature>
<proteinExistence type="predicted"/>
<feature type="transmembrane region" description="Helical" evidence="6">
    <location>
        <begin position="293"/>
        <end position="312"/>
    </location>
</feature>
<evidence type="ECO:0000256" key="6">
    <source>
        <dbReference type="SAM" id="Phobius"/>
    </source>
</evidence>
<dbReference type="InterPro" id="IPR001851">
    <property type="entry name" value="ABC_transp_permease"/>
</dbReference>
<comment type="subcellular location">
    <subcellularLocation>
        <location evidence="1">Cell membrane</location>
        <topology evidence="1">Multi-pass membrane protein</topology>
    </subcellularLocation>
</comment>
<evidence type="ECO:0000256" key="4">
    <source>
        <dbReference type="ARBA" id="ARBA00022989"/>
    </source>
</evidence>
<dbReference type="AlphaFoldDB" id="A0A934K6H6"/>
<reference evidence="7" key="1">
    <citation type="submission" date="2020-10" db="EMBL/GenBank/DDBJ databases">
        <title>Ca. Dormibacterota MAGs.</title>
        <authorList>
            <person name="Montgomery K."/>
        </authorList>
    </citation>
    <scope>NUCLEOTIDE SEQUENCE [LARGE SCALE GENOMIC DNA]</scope>
    <source>
        <strain evidence="7">SC8812_S17_10</strain>
    </source>
</reference>
<evidence type="ECO:0000313" key="8">
    <source>
        <dbReference type="Proteomes" id="UP000612893"/>
    </source>
</evidence>
<evidence type="ECO:0000256" key="5">
    <source>
        <dbReference type="ARBA" id="ARBA00023136"/>
    </source>
</evidence>
<name>A0A934K6H6_9BACT</name>
<keyword evidence="3 6" id="KW-0812">Transmembrane</keyword>
<organism evidence="7 8">
    <name type="scientific">Candidatus Nephthysia bennettiae</name>
    <dbReference type="NCBI Taxonomy" id="3127016"/>
    <lineage>
        <taxon>Bacteria</taxon>
        <taxon>Bacillati</taxon>
        <taxon>Candidatus Dormiibacterota</taxon>
        <taxon>Candidatus Dormibacteria</taxon>
        <taxon>Candidatus Dormibacterales</taxon>
        <taxon>Candidatus Dormibacteraceae</taxon>
        <taxon>Candidatus Nephthysia</taxon>
    </lineage>
</organism>
<keyword evidence="5 6" id="KW-0472">Membrane</keyword>
<dbReference type="CDD" id="cd06579">
    <property type="entry name" value="TM_PBP1_transp_AraH_like"/>
    <property type="match status" value="1"/>
</dbReference>
<gene>
    <name evidence="7" type="ORF">JF922_08970</name>
</gene>
<evidence type="ECO:0000256" key="3">
    <source>
        <dbReference type="ARBA" id="ARBA00022692"/>
    </source>
</evidence>
<evidence type="ECO:0000256" key="2">
    <source>
        <dbReference type="ARBA" id="ARBA00022475"/>
    </source>
</evidence>
<dbReference type="EMBL" id="JAEKNR010000100">
    <property type="protein sequence ID" value="MBJ7598202.1"/>
    <property type="molecule type" value="Genomic_DNA"/>
</dbReference>
<dbReference type="GO" id="GO:0005886">
    <property type="term" value="C:plasma membrane"/>
    <property type="evidence" value="ECO:0007669"/>
    <property type="project" value="UniProtKB-SubCell"/>
</dbReference>
<feature type="transmembrane region" description="Helical" evidence="6">
    <location>
        <begin position="39"/>
        <end position="59"/>
    </location>
</feature>
<evidence type="ECO:0000256" key="1">
    <source>
        <dbReference type="ARBA" id="ARBA00004651"/>
    </source>
</evidence>
<accession>A0A934K6H6</accession>
<feature type="transmembrane region" description="Helical" evidence="6">
    <location>
        <begin position="190"/>
        <end position="213"/>
    </location>
</feature>
<feature type="transmembrane region" description="Helical" evidence="6">
    <location>
        <begin position="318"/>
        <end position="337"/>
    </location>
</feature>
<protein>
    <submittedName>
        <fullName evidence="7">ABC transporter permease</fullName>
    </submittedName>
</protein>
<feature type="transmembrane region" description="Helical" evidence="6">
    <location>
        <begin position="122"/>
        <end position="142"/>
    </location>
</feature>
<keyword evidence="2" id="KW-1003">Cell membrane</keyword>
<dbReference type="RefSeq" id="WP_338201017.1">
    <property type="nucleotide sequence ID" value="NZ_JAEKNR010000100.1"/>
</dbReference>
<feature type="transmembrane region" description="Helical" evidence="6">
    <location>
        <begin position="71"/>
        <end position="94"/>
    </location>
</feature>
<dbReference type="Pfam" id="PF02653">
    <property type="entry name" value="BPD_transp_2"/>
    <property type="match status" value="1"/>
</dbReference>
<dbReference type="Proteomes" id="UP000612893">
    <property type="component" value="Unassembled WGS sequence"/>
</dbReference>
<keyword evidence="8" id="KW-1185">Reference proteome</keyword>